<geneLocation type="plasmid" evidence="4 5">
    <name>pLPCN-2</name>
</geneLocation>
<evidence type="ECO:0000259" key="3">
    <source>
        <dbReference type="PROSITE" id="PS51096"/>
    </source>
</evidence>
<evidence type="ECO:0000313" key="5">
    <source>
        <dbReference type="Proteomes" id="UP000593972"/>
    </source>
</evidence>
<dbReference type="PANTHER" id="PTHR33799:SF1">
    <property type="entry name" value="PTS SYSTEM MANNOSE-SPECIFIC EIIAB COMPONENT-RELATED"/>
    <property type="match status" value="1"/>
</dbReference>
<feature type="transmembrane region" description="Helical" evidence="2">
    <location>
        <begin position="84"/>
        <end position="103"/>
    </location>
</feature>
<dbReference type="Pfam" id="PF03610">
    <property type="entry name" value="EIIA-man"/>
    <property type="match status" value="1"/>
</dbReference>
<keyword evidence="2" id="KW-0472">Membrane</keyword>
<dbReference type="InterPro" id="IPR004701">
    <property type="entry name" value="PTS_EIIA_man-typ"/>
</dbReference>
<proteinExistence type="predicted"/>
<sequence length="142" mass="15460">MMQKILLATHGHLASGLLSTLKIIAGDVSRVQAIDGYTEAEDITSAIENTLDSLMDSDQLIVFTDLFGGSINQLVTKLVMEKNIPAIIVSGFNVALVLAVLLANKPINKQQMQLYIDEARKGMTMVELKSTQSNDSENDFFG</sequence>
<dbReference type="Gene3D" id="3.40.50.510">
    <property type="entry name" value="Phosphotransferase system, mannose-type IIA component"/>
    <property type="match status" value="1"/>
</dbReference>
<dbReference type="PROSITE" id="PS51096">
    <property type="entry name" value="PTS_EIIA_TYPE_4"/>
    <property type="match status" value="1"/>
</dbReference>
<dbReference type="SUPFAM" id="SSF53062">
    <property type="entry name" value="PTS system fructose IIA component-like"/>
    <property type="match status" value="1"/>
</dbReference>
<dbReference type="GO" id="GO:0016740">
    <property type="term" value="F:transferase activity"/>
    <property type="evidence" value="ECO:0007669"/>
    <property type="project" value="UniProtKB-KW"/>
</dbReference>
<evidence type="ECO:0000256" key="2">
    <source>
        <dbReference type="SAM" id="Phobius"/>
    </source>
</evidence>
<evidence type="ECO:0000313" key="4">
    <source>
        <dbReference type="EMBL" id="QOP57203.1"/>
    </source>
</evidence>
<keyword evidence="4" id="KW-0614">Plasmid</keyword>
<gene>
    <name evidence="4" type="ORF">HCJ88_15610</name>
</gene>
<dbReference type="Proteomes" id="UP000593972">
    <property type="component" value="Plasmid pLPCN-2"/>
</dbReference>
<dbReference type="PANTHER" id="PTHR33799">
    <property type="entry name" value="PTS PERMEASE-RELATED-RELATED"/>
    <property type="match status" value="1"/>
</dbReference>
<evidence type="ECO:0000256" key="1">
    <source>
        <dbReference type="ARBA" id="ARBA00022679"/>
    </source>
</evidence>
<dbReference type="InterPro" id="IPR051471">
    <property type="entry name" value="Bacterial_PTS_sugar_comp"/>
</dbReference>
<accession>A0ABD7BWY3</accession>
<organism evidence="4 5">
    <name type="scientific">Lacticaseibacillus paracasei</name>
    <name type="common">Lactobacillus paracasei</name>
    <dbReference type="NCBI Taxonomy" id="1597"/>
    <lineage>
        <taxon>Bacteria</taxon>
        <taxon>Bacillati</taxon>
        <taxon>Bacillota</taxon>
        <taxon>Bacilli</taxon>
        <taxon>Lactobacillales</taxon>
        <taxon>Lactobacillaceae</taxon>
        <taxon>Lacticaseibacillus</taxon>
    </lineage>
</organism>
<feature type="domain" description="PTS EIIA type-4" evidence="3">
    <location>
        <begin position="2"/>
        <end position="123"/>
    </location>
</feature>
<keyword evidence="2" id="KW-1133">Transmembrane helix</keyword>
<dbReference type="RefSeq" id="WP_193137584.1">
    <property type="nucleotide sequence ID" value="NZ_CP050502.1"/>
</dbReference>
<name>A0ABD7BWY3_LACPA</name>
<reference evidence="4 5" key="1">
    <citation type="submission" date="2020-03" db="EMBL/GenBank/DDBJ databases">
        <title>Complete genome sequence of Lactobacillus paracasei strain NFFJ04, isolated from animal feed.</title>
        <authorList>
            <person name="Jung J.Y."/>
        </authorList>
    </citation>
    <scope>NUCLEOTIDE SEQUENCE [LARGE SCALE GENOMIC DNA]</scope>
    <source>
        <strain evidence="4 5">NFFJ04</strain>
        <plasmid evidence="4 5">pLPCN-2</plasmid>
    </source>
</reference>
<keyword evidence="1" id="KW-0808">Transferase</keyword>
<keyword evidence="2" id="KW-0812">Transmembrane</keyword>
<dbReference type="EMBL" id="CP050502">
    <property type="protein sequence ID" value="QOP57203.1"/>
    <property type="molecule type" value="Genomic_DNA"/>
</dbReference>
<dbReference type="InterPro" id="IPR036662">
    <property type="entry name" value="PTS_EIIA_man-typ_sf"/>
</dbReference>
<dbReference type="AlphaFoldDB" id="A0ABD7BWY3"/>
<protein>
    <submittedName>
        <fullName evidence="4">PTS mannose transporter subunit IIA</fullName>
    </submittedName>
</protein>